<dbReference type="Gene3D" id="2.40.400.10">
    <property type="entry name" value="Acetoacetate decarboxylase-like"/>
    <property type="match status" value="1"/>
</dbReference>
<evidence type="ECO:0000313" key="1">
    <source>
        <dbReference type="EMBL" id="MBC2606750.1"/>
    </source>
</evidence>
<dbReference type="RefSeq" id="WP_185660616.1">
    <property type="nucleotide sequence ID" value="NZ_CAWPOO010000012.1"/>
</dbReference>
<proteinExistence type="predicted"/>
<protein>
    <submittedName>
        <fullName evidence="1">DUF2071 domain-containing protein</fullName>
    </submittedName>
</protein>
<dbReference type="InterPro" id="IPR018644">
    <property type="entry name" value="DUF2071"/>
</dbReference>
<dbReference type="PANTHER" id="PTHR39186:SF1">
    <property type="entry name" value="DUF2071 DOMAIN-CONTAINING PROTEIN"/>
    <property type="match status" value="1"/>
</dbReference>
<name>A0A7X1B9A5_9BACT</name>
<reference evidence="1 2" key="1">
    <citation type="submission" date="2020-07" db="EMBL/GenBank/DDBJ databases">
        <authorList>
            <person name="Feng X."/>
        </authorList>
    </citation>
    <scope>NUCLEOTIDE SEQUENCE [LARGE SCALE GENOMIC DNA]</scope>
    <source>
        <strain evidence="1 2">JCM23202</strain>
    </source>
</reference>
<comment type="caution">
    <text evidence="1">The sequence shown here is derived from an EMBL/GenBank/DDBJ whole genome shotgun (WGS) entry which is preliminary data.</text>
</comment>
<dbReference type="Pfam" id="PF09844">
    <property type="entry name" value="DUF2071"/>
    <property type="match status" value="1"/>
</dbReference>
<evidence type="ECO:0000313" key="2">
    <source>
        <dbReference type="Proteomes" id="UP000526501"/>
    </source>
</evidence>
<dbReference type="PANTHER" id="PTHR39186">
    <property type="entry name" value="DUF2071 FAMILY PROTEIN"/>
    <property type="match status" value="1"/>
</dbReference>
<keyword evidence="2" id="KW-1185">Reference proteome</keyword>
<dbReference type="Proteomes" id="UP000526501">
    <property type="component" value="Unassembled WGS sequence"/>
</dbReference>
<dbReference type="InterPro" id="IPR023375">
    <property type="entry name" value="ADC_dom_sf"/>
</dbReference>
<dbReference type="SUPFAM" id="SSF160104">
    <property type="entry name" value="Acetoacetate decarboxylase-like"/>
    <property type="match status" value="1"/>
</dbReference>
<sequence length="240" mass="28307">MRHPAFEQVDHRPWSLPDRPWVMQQEWHDLLFLHWEIDAKHLQSLIPSNLEVDTFEGSAWLAIVPFSMRGVSPRACPKPSFLSDFPEINIRTYVIKDGKPGVWFFSLDVPNQLPVWLARTFFHLPYFKGQMDVQNQNGETRYDSRYERREFRATYSGSKLITPQADSFEHWSTERYCLYSQSRSGQLHRAEVQHPKWPLQKANVHIEKNSMLDNFKVGSRHPSALFAKEIPVVAWWPQKC</sequence>
<dbReference type="EMBL" id="JACHVC010000012">
    <property type="protein sequence ID" value="MBC2606750.1"/>
    <property type="molecule type" value="Genomic_DNA"/>
</dbReference>
<dbReference type="AlphaFoldDB" id="A0A7X1B9A5"/>
<gene>
    <name evidence="1" type="ORF">H5P27_11920</name>
</gene>
<organism evidence="1 2">
    <name type="scientific">Pelagicoccus albus</name>
    <dbReference type="NCBI Taxonomy" id="415222"/>
    <lineage>
        <taxon>Bacteria</taxon>
        <taxon>Pseudomonadati</taxon>
        <taxon>Verrucomicrobiota</taxon>
        <taxon>Opitutia</taxon>
        <taxon>Puniceicoccales</taxon>
        <taxon>Pelagicoccaceae</taxon>
        <taxon>Pelagicoccus</taxon>
    </lineage>
</organism>
<accession>A0A7X1B9A5</accession>